<dbReference type="RefSeq" id="WP_345020035.1">
    <property type="nucleotide sequence ID" value="NZ_BAABDO010000023.1"/>
</dbReference>
<organism evidence="5 6">
    <name type="scientific">Actinomadura keratinilytica</name>
    <dbReference type="NCBI Taxonomy" id="547461"/>
    <lineage>
        <taxon>Bacteria</taxon>
        <taxon>Bacillati</taxon>
        <taxon>Actinomycetota</taxon>
        <taxon>Actinomycetes</taxon>
        <taxon>Streptosporangiales</taxon>
        <taxon>Thermomonosporaceae</taxon>
        <taxon>Actinomadura</taxon>
    </lineage>
</organism>
<keyword evidence="1 3" id="KW-0547">Nucleotide-binding</keyword>
<comment type="caution">
    <text evidence="5">The sequence shown here is derived from an EMBL/GenBank/DDBJ whole genome shotgun (WGS) entry which is preliminary data.</text>
</comment>
<feature type="binding site" evidence="3">
    <location>
        <begin position="11"/>
        <end position="16"/>
    </location>
    <ligand>
        <name>ATP</name>
        <dbReference type="ChEBI" id="CHEBI:30616"/>
    </ligand>
</feature>
<comment type="pathway">
    <text evidence="3">Cofactor biosynthesis; coenzyme A biosynthesis; CoA from (R)-pantothenate: step 5/5.</text>
</comment>
<evidence type="ECO:0000313" key="5">
    <source>
        <dbReference type="EMBL" id="GAA4137276.1"/>
    </source>
</evidence>
<keyword evidence="2 3" id="KW-0067">ATP-binding</keyword>
<keyword evidence="3 5" id="KW-0418">Kinase</keyword>
<keyword evidence="3" id="KW-0173">Coenzyme A biosynthesis</keyword>
<proteinExistence type="inferred from homology"/>
<dbReference type="PANTHER" id="PTHR10695:SF46">
    <property type="entry name" value="BIFUNCTIONAL COENZYME A SYNTHASE-RELATED"/>
    <property type="match status" value="1"/>
</dbReference>
<gene>
    <name evidence="3 5" type="primary">coaE</name>
    <name evidence="5" type="ORF">GCM10022416_21660</name>
</gene>
<dbReference type="InterPro" id="IPR027417">
    <property type="entry name" value="P-loop_NTPase"/>
</dbReference>
<name>A0ABP7YKZ7_9ACTN</name>
<dbReference type="Proteomes" id="UP001500266">
    <property type="component" value="Unassembled WGS sequence"/>
</dbReference>
<dbReference type="EMBL" id="BAABDO010000023">
    <property type="protein sequence ID" value="GAA4137276.1"/>
    <property type="molecule type" value="Genomic_DNA"/>
</dbReference>
<dbReference type="SUPFAM" id="SSF52540">
    <property type="entry name" value="P-loop containing nucleoside triphosphate hydrolases"/>
    <property type="match status" value="1"/>
</dbReference>
<keyword evidence="3" id="KW-0963">Cytoplasm</keyword>
<dbReference type="CDD" id="cd02022">
    <property type="entry name" value="DPCK"/>
    <property type="match status" value="1"/>
</dbReference>
<dbReference type="PANTHER" id="PTHR10695">
    <property type="entry name" value="DEPHOSPHO-COA KINASE-RELATED"/>
    <property type="match status" value="1"/>
</dbReference>
<dbReference type="HAMAP" id="MF_00376">
    <property type="entry name" value="Dephospho_CoA_kinase"/>
    <property type="match status" value="1"/>
</dbReference>
<keyword evidence="6" id="KW-1185">Reference proteome</keyword>
<evidence type="ECO:0000256" key="1">
    <source>
        <dbReference type="ARBA" id="ARBA00022741"/>
    </source>
</evidence>
<dbReference type="NCBIfam" id="NF002879">
    <property type="entry name" value="PRK03333.1"/>
    <property type="match status" value="1"/>
</dbReference>
<protein>
    <recommendedName>
        <fullName evidence="3 4">Dephospho-CoA kinase</fullName>
        <ecNumber evidence="3 4">2.7.1.24</ecNumber>
    </recommendedName>
    <alternativeName>
        <fullName evidence="3">Dephosphocoenzyme A kinase</fullName>
    </alternativeName>
</protein>
<dbReference type="Gene3D" id="3.40.50.300">
    <property type="entry name" value="P-loop containing nucleotide triphosphate hydrolases"/>
    <property type="match status" value="1"/>
</dbReference>
<dbReference type="NCBIfam" id="TIGR00152">
    <property type="entry name" value="dephospho-CoA kinase"/>
    <property type="match status" value="1"/>
</dbReference>
<evidence type="ECO:0000313" key="6">
    <source>
        <dbReference type="Proteomes" id="UP001500266"/>
    </source>
</evidence>
<dbReference type="Pfam" id="PF01121">
    <property type="entry name" value="CoaE"/>
    <property type="match status" value="1"/>
</dbReference>
<dbReference type="GO" id="GO:0016301">
    <property type="term" value="F:kinase activity"/>
    <property type="evidence" value="ECO:0007669"/>
    <property type="project" value="UniProtKB-KW"/>
</dbReference>
<evidence type="ECO:0000256" key="2">
    <source>
        <dbReference type="ARBA" id="ARBA00022840"/>
    </source>
</evidence>
<sequence>MLKVGLTGGIGSGKSEVSARLAAHGAMVIDADRIAREVVEPGTPGLAAVVQEFGEQVLRPDGALDRERLGSIVFSDPDRLAALNAIVHPLVGERVAELMEAAPEDAVVVYDVPLLAENGLAGMYDVVVVVDAPVETQVRRLVEHRGMAEEDARARIAAQATREQRLALAHRVIDNSGSLEELHAQVDALWDELARRAHAAPAG</sequence>
<dbReference type="EC" id="2.7.1.24" evidence="3 4"/>
<keyword evidence="3" id="KW-0808">Transferase</keyword>
<dbReference type="PROSITE" id="PS51219">
    <property type="entry name" value="DPCK"/>
    <property type="match status" value="1"/>
</dbReference>
<comment type="catalytic activity">
    <reaction evidence="3">
        <text>3'-dephospho-CoA + ATP = ADP + CoA + H(+)</text>
        <dbReference type="Rhea" id="RHEA:18245"/>
        <dbReference type="ChEBI" id="CHEBI:15378"/>
        <dbReference type="ChEBI" id="CHEBI:30616"/>
        <dbReference type="ChEBI" id="CHEBI:57287"/>
        <dbReference type="ChEBI" id="CHEBI:57328"/>
        <dbReference type="ChEBI" id="CHEBI:456216"/>
        <dbReference type="EC" id="2.7.1.24"/>
    </reaction>
</comment>
<evidence type="ECO:0000256" key="3">
    <source>
        <dbReference type="HAMAP-Rule" id="MF_00376"/>
    </source>
</evidence>
<comment type="similarity">
    <text evidence="3">Belongs to the CoaE family.</text>
</comment>
<accession>A0ABP7YKZ7</accession>
<comment type="function">
    <text evidence="3">Catalyzes the phosphorylation of the 3'-hydroxyl group of dephosphocoenzyme A to form coenzyme A.</text>
</comment>
<comment type="subcellular location">
    <subcellularLocation>
        <location evidence="3">Cytoplasm</location>
    </subcellularLocation>
</comment>
<dbReference type="InterPro" id="IPR001977">
    <property type="entry name" value="Depp_CoAkinase"/>
</dbReference>
<evidence type="ECO:0000256" key="4">
    <source>
        <dbReference type="NCBIfam" id="TIGR00152"/>
    </source>
</evidence>
<reference evidence="6" key="1">
    <citation type="journal article" date="2019" name="Int. J. Syst. Evol. Microbiol.">
        <title>The Global Catalogue of Microorganisms (GCM) 10K type strain sequencing project: providing services to taxonomists for standard genome sequencing and annotation.</title>
        <authorList>
            <consortium name="The Broad Institute Genomics Platform"/>
            <consortium name="The Broad Institute Genome Sequencing Center for Infectious Disease"/>
            <person name="Wu L."/>
            <person name="Ma J."/>
        </authorList>
    </citation>
    <scope>NUCLEOTIDE SEQUENCE [LARGE SCALE GENOMIC DNA]</scope>
    <source>
        <strain evidence="6">JCM 17316</strain>
    </source>
</reference>